<keyword evidence="5" id="KW-1185">Reference proteome</keyword>
<comment type="subcellular location">
    <subcellularLocation>
        <location evidence="1">Nucleus</location>
    </subcellularLocation>
</comment>
<dbReference type="RefSeq" id="XP_049182792.1">
    <property type="nucleotide sequence ID" value="XM_049322463.1"/>
</dbReference>
<dbReference type="PANTHER" id="PTHR13031">
    <property type="entry name" value="RIBONUCLEASE P SUBUNIT P30"/>
    <property type="match status" value="1"/>
</dbReference>
<protein>
    <submittedName>
        <fullName evidence="4">RPP1</fullName>
    </submittedName>
</protein>
<dbReference type="GO" id="GO:0008033">
    <property type="term" value="P:tRNA processing"/>
    <property type="evidence" value="ECO:0007669"/>
    <property type="project" value="UniProtKB-KW"/>
</dbReference>
<dbReference type="EMBL" id="JAHUZD010000018">
    <property type="protein sequence ID" value="KAI3407047.2"/>
    <property type="molecule type" value="Genomic_DNA"/>
</dbReference>
<dbReference type="Pfam" id="PF01876">
    <property type="entry name" value="RNase_P_p30"/>
    <property type="match status" value="1"/>
</dbReference>
<evidence type="ECO:0000256" key="1">
    <source>
        <dbReference type="ARBA" id="ARBA00004123"/>
    </source>
</evidence>
<keyword evidence="3" id="KW-0819">tRNA processing</keyword>
<dbReference type="GO" id="GO:0005655">
    <property type="term" value="C:nucleolar ribonuclease P complex"/>
    <property type="evidence" value="ECO:0007669"/>
    <property type="project" value="TreeGrafter"/>
</dbReference>
<dbReference type="GO" id="GO:0003723">
    <property type="term" value="F:RNA binding"/>
    <property type="evidence" value="ECO:0007669"/>
    <property type="project" value="TreeGrafter"/>
</dbReference>
<sequence length="304" mass="33640">MLNGIGQGQGQGQGYDVQPTEQQMVNLKNTIVTNYLLGVTHQVINFTVQEVAKIASGKADTMNPIQKKSILSSLQSTCPNLRLFTRITLVISDTSKLQGLSKLQNSFDVVAIQPLNEKALQMTILNIECDLISLDLATKLPFFLKFKTIGSGIQKGIKFEINYSQIVSGTGGFVNDSITVNLVKKNWFNNTLQLIRSSRSRGLVVSSGAQNPLQLRNSNDILILLKTLGLDNSRAKACISMNPENVLVSGRLRMKSHKQVISIGNEEFADNSKEDVDKKNSAKGYKRKYNETSTGRLLKKKKYN</sequence>
<dbReference type="GeneID" id="73377752"/>
<evidence type="ECO:0000256" key="2">
    <source>
        <dbReference type="ARBA" id="ARBA00007331"/>
    </source>
</evidence>
<gene>
    <name evidence="4" type="ORF">KGF56_000135</name>
</gene>
<dbReference type="InterPro" id="IPR002738">
    <property type="entry name" value="RNase_P_p30"/>
</dbReference>
<organism evidence="4 5">
    <name type="scientific">Candida oxycetoniae</name>
    <dbReference type="NCBI Taxonomy" id="497107"/>
    <lineage>
        <taxon>Eukaryota</taxon>
        <taxon>Fungi</taxon>
        <taxon>Dikarya</taxon>
        <taxon>Ascomycota</taxon>
        <taxon>Saccharomycotina</taxon>
        <taxon>Pichiomycetes</taxon>
        <taxon>Debaryomycetaceae</taxon>
        <taxon>Candida/Lodderomyces clade</taxon>
        <taxon>Candida</taxon>
    </lineage>
</organism>
<accession>A0AAI9T1R9</accession>
<dbReference type="Proteomes" id="UP001202479">
    <property type="component" value="Unassembled WGS sequence"/>
</dbReference>
<dbReference type="InterPro" id="IPR016195">
    <property type="entry name" value="Pol/histidinol_Pase-like"/>
</dbReference>
<evidence type="ECO:0000313" key="4">
    <source>
        <dbReference type="EMBL" id="KAI3407047.2"/>
    </source>
</evidence>
<dbReference type="Gene3D" id="3.20.20.140">
    <property type="entry name" value="Metal-dependent hydrolases"/>
    <property type="match status" value="1"/>
</dbReference>
<reference evidence="4" key="1">
    <citation type="journal article" date="2022" name="DNA Res.">
        <title>Genome analysis of five recently described species of the CUG-Ser clade uncovers Candida theae as a new hybrid lineage with pathogenic potential in the Candida parapsilosis species complex.</title>
        <authorList>
            <person name="Mixao V."/>
            <person name="Del Olmo V."/>
            <person name="Hegedusova E."/>
            <person name="Saus E."/>
            <person name="Pryszcz L."/>
            <person name="Cillingova A."/>
            <person name="Nosek J."/>
            <person name="Gabaldon T."/>
        </authorList>
    </citation>
    <scope>NUCLEOTIDE SEQUENCE</scope>
    <source>
        <strain evidence="4">CBS 10844</strain>
    </source>
</reference>
<evidence type="ECO:0000313" key="5">
    <source>
        <dbReference type="Proteomes" id="UP001202479"/>
    </source>
</evidence>
<dbReference type="PANTHER" id="PTHR13031:SF0">
    <property type="entry name" value="RIBONUCLEASE P PROTEIN SUBUNIT P30"/>
    <property type="match status" value="1"/>
</dbReference>
<comment type="caution">
    <text evidence="4">The sequence shown here is derived from an EMBL/GenBank/DDBJ whole genome shotgun (WGS) entry which is preliminary data.</text>
</comment>
<evidence type="ECO:0000256" key="3">
    <source>
        <dbReference type="ARBA" id="ARBA00022694"/>
    </source>
</evidence>
<dbReference type="AlphaFoldDB" id="A0AAI9T1R9"/>
<comment type="similarity">
    <text evidence="2">Belongs to the eukaryotic/archaeal RNase P protein component 3 family.</text>
</comment>
<dbReference type="SUPFAM" id="SSF89550">
    <property type="entry name" value="PHP domain-like"/>
    <property type="match status" value="1"/>
</dbReference>
<name>A0AAI9T1R9_9ASCO</name>
<proteinExistence type="inferred from homology"/>